<protein>
    <submittedName>
        <fullName evidence="1">Uncharacterized protein</fullName>
    </submittedName>
</protein>
<reference evidence="2" key="1">
    <citation type="submission" date="2022-10" db="EMBL/GenBank/DDBJ databases">
        <title>Genome assembly of Pristionchus species.</title>
        <authorList>
            <person name="Yoshida K."/>
            <person name="Sommer R.J."/>
        </authorList>
    </citation>
    <scope>NUCLEOTIDE SEQUENCE [LARGE SCALE GENOMIC DNA]</scope>
    <source>
        <strain evidence="2">RS5460</strain>
    </source>
</reference>
<evidence type="ECO:0000313" key="1">
    <source>
        <dbReference type="EMBL" id="GMR55423.1"/>
    </source>
</evidence>
<proteinExistence type="predicted"/>
<organism evidence="1 2">
    <name type="scientific">Pristionchus mayeri</name>
    <dbReference type="NCBI Taxonomy" id="1317129"/>
    <lineage>
        <taxon>Eukaryota</taxon>
        <taxon>Metazoa</taxon>
        <taxon>Ecdysozoa</taxon>
        <taxon>Nematoda</taxon>
        <taxon>Chromadorea</taxon>
        <taxon>Rhabditida</taxon>
        <taxon>Rhabditina</taxon>
        <taxon>Diplogasteromorpha</taxon>
        <taxon>Diplogasteroidea</taxon>
        <taxon>Neodiplogasteridae</taxon>
        <taxon>Pristionchus</taxon>
    </lineage>
</organism>
<comment type="caution">
    <text evidence="1">The sequence shown here is derived from an EMBL/GenBank/DDBJ whole genome shotgun (WGS) entry which is preliminary data.</text>
</comment>
<keyword evidence="2" id="KW-1185">Reference proteome</keyword>
<name>A0AAN5I7K9_9BILA</name>
<evidence type="ECO:0000313" key="2">
    <source>
        <dbReference type="Proteomes" id="UP001328107"/>
    </source>
</evidence>
<sequence length="145" mass="16034">MADNSTFVLRWEINYASAVHAAGKAESGIFTGKGFRWAAACEKRKGNPGQCEVDHNEPWKCEADVTFSLFRADGTKWTSEKHALSFNADSRCCKLVPMIWSILTFPIFLVNGTIAMKFDIHITHAERGESTVDSGMFAAPSLKSN</sequence>
<dbReference type="EMBL" id="BTRK01000005">
    <property type="protein sequence ID" value="GMR55423.1"/>
    <property type="molecule type" value="Genomic_DNA"/>
</dbReference>
<dbReference type="AlphaFoldDB" id="A0AAN5I7K9"/>
<accession>A0AAN5I7K9</accession>
<feature type="non-terminal residue" evidence="1">
    <location>
        <position position="145"/>
    </location>
</feature>
<gene>
    <name evidence="1" type="ORF">PMAYCL1PPCAC_25618</name>
</gene>
<dbReference type="Proteomes" id="UP001328107">
    <property type="component" value="Unassembled WGS sequence"/>
</dbReference>